<name>A0A1L3JM44_9FLAO</name>
<feature type="chain" id="PRO_5009854270" description="PKD domain-containing protein" evidence="1">
    <location>
        <begin position="21"/>
        <end position="930"/>
    </location>
</feature>
<reference evidence="3 4" key="1">
    <citation type="submission" date="2016-11" db="EMBL/GenBank/DDBJ databases">
        <title>Tenacibaculum sp. LPB0136, isolated from marine environment.</title>
        <authorList>
            <person name="Kim E."/>
            <person name="Yi H."/>
        </authorList>
    </citation>
    <scope>NUCLEOTIDE SEQUENCE [LARGE SCALE GENOMIC DNA]</scope>
    <source>
        <strain evidence="3 4">LPB0136</strain>
    </source>
</reference>
<dbReference type="CDD" id="cd00146">
    <property type="entry name" value="PKD"/>
    <property type="match status" value="1"/>
</dbReference>
<dbReference type="STRING" id="1850252.LPB136_12895"/>
<accession>A0A1L3JM44</accession>
<evidence type="ECO:0000259" key="2">
    <source>
        <dbReference type="PROSITE" id="PS50093"/>
    </source>
</evidence>
<evidence type="ECO:0000256" key="1">
    <source>
        <dbReference type="SAM" id="SignalP"/>
    </source>
</evidence>
<dbReference type="Pfam" id="PF13585">
    <property type="entry name" value="CHU_C"/>
    <property type="match status" value="1"/>
</dbReference>
<evidence type="ECO:0000313" key="3">
    <source>
        <dbReference type="EMBL" id="APG66215.1"/>
    </source>
</evidence>
<dbReference type="InterPro" id="IPR013783">
    <property type="entry name" value="Ig-like_fold"/>
</dbReference>
<evidence type="ECO:0000313" key="4">
    <source>
        <dbReference type="Proteomes" id="UP000181898"/>
    </source>
</evidence>
<organism evidence="3 4">
    <name type="scientific">Tenacibaculum todarodis</name>
    <dbReference type="NCBI Taxonomy" id="1850252"/>
    <lineage>
        <taxon>Bacteria</taxon>
        <taxon>Pseudomonadati</taxon>
        <taxon>Bacteroidota</taxon>
        <taxon>Flavobacteriia</taxon>
        <taxon>Flavobacteriales</taxon>
        <taxon>Flavobacteriaceae</taxon>
        <taxon>Tenacibaculum</taxon>
    </lineage>
</organism>
<protein>
    <recommendedName>
        <fullName evidence="2">PKD domain-containing protein</fullName>
    </recommendedName>
</protein>
<dbReference type="AlphaFoldDB" id="A0A1L3JM44"/>
<dbReference type="InterPro" id="IPR000601">
    <property type="entry name" value="PKD_dom"/>
</dbReference>
<dbReference type="PROSITE" id="PS50093">
    <property type="entry name" value="PKD"/>
    <property type="match status" value="1"/>
</dbReference>
<dbReference type="InterPro" id="IPR035986">
    <property type="entry name" value="PKD_dom_sf"/>
</dbReference>
<dbReference type="Gene3D" id="2.60.40.10">
    <property type="entry name" value="Immunoglobulins"/>
    <property type="match status" value="1"/>
</dbReference>
<dbReference type="InterPro" id="IPR026341">
    <property type="entry name" value="T9SS_type_B"/>
</dbReference>
<feature type="signal peptide" evidence="1">
    <location>
        <begin position="1"/>
        <end position="20"/>
    </location>
</feature>
<proteinExistence type="predicted"/>
<dbReference type="Proteomes" id="UP000181898">
    <property type="component" value="Chromosome"/>
</dbReference>
<feature type="domain" description="PKD" evidence="2">
    <location>
        <begin position="237"/>
        <end position="287"/>
    </location>
</feature>
<dbReference type="KEGG" id="ten:LPB136_12895"/>
<sequence>MKKTLLSILFCFLFYFNSNSQITLSHNVGDDVIQNNMYGCSWGGINWARTFKLENFNINTNEEFVIKSGKVGLFNSSNWGVYIQFNIYEIDDDFPDSFSENSLIGSSQSVHQFATTDQPHIVNVIFDNEVIVPASVKKILVEVKQLHSTASSAVAFCAGTQNDNDLSWFKSDSGGCPPFQEYKSTTEIGRPNARYYITVNGESKTILPFEIESENNCINSEIDFTLTNQSEIDTVIWNFDDPSSGVNNTSNSIDVVHQFSSPGIYNVTAEVLHTDGTNYTIPKEIEIFDAPIVNPLVQLKQCDNFDINGFSFFNLTEVNEEIITNSSSYTITYFETELQAQENNTPPIANFTAYENQTVSSDTVWARIENTNGCFRTSQIDLIVSTTKIPLTYTKEFYECDDGANTTDGIATFDFSQVTTEIENIFPAGQQLIIKYYQSEAEALAEMNAIPDANISNYQNTASPNQQEIYIRVDSALDNDCLGLGHHITLNVEAQPVANPVTITPECDNDRDGLFAFDTSNIKSTLLGSQTGMTVTYFDENGASLSSPLPNPFYTASQTITARVTNTSSQDSDGQCYAETTFDFVVNAVPIANPIAPLEQCDNDTDGIIAFDTSNIESTILGTQTGMVVKYFDENGTALPSPLPNPFTTASQTITVRIENPIYAVCYEETTVAFIVREKPVVKVFPEDIICMTSSPSKDISVENPNSNYTYTWTDENGTQIGTGETIPVNEGGMYSVIATSQFGCDSDKATITIIESEIATITQNDIEIVDDSDNNSIVINTANLGQGEYQFSLLDENLLTVYDYQNSPVFENLKGGIYTIEIRDKDDCGIAQEEVSVISYPKFITPNNDRINDVWTIKGFNATFYPSSTILIYNRFGKIMAELSAENPTWNGLYKGKPVPSNEYWFTVQLVDRNGNLKTRKGHFSLLRK</sequence>
<dbReference type="NCBIfam" id="TIGR04131">
    <property type="entry name" value="Bac_Flav_CTERM"/>
    <property type="match status" value="1"/>
</dbReference>
<gene>
    <name evidence="3" type="ORF">LPB136_12895</name>
</gene>
<dbReference type="EMBL" id="CP018155">
    <property type="protein sequence ID" value="APG66215.1"/>
    <property type="molecule type" value="Genomic_DNA"/>
</dbReference>
<dbReference type="SUPFAM" id="SSF49299">
    <property type="entry name" value="PKD domain"/>
    <property type="match status" value="1"/>
</dbReference>
<keyword evidence="1" id="KW-0732">Signal</keyword>
<dbReference type="RefSeq" id="WP_072556738.1">
    <property type="nucleotide sequence ID" value="NZ_CP018155.1"/>
</dbReference>
<keyword evidence="4" id="KW-1185">Reference proteome</keyword>
<dbReference type="OrthoDB" id="9765926at2"/>